<dbReference type="GO" id="GO:0005576">
    <property type="term" value="C:extracellular region"/>
    <property type="evidence" value="ECO:0007669"/>
    <property type="project" value="UniProtKB-SubCell"/>
</dbReference>
<dbReference type="Proteomes" id="UP000515563">
    <property type="component" value="Chromosome"/>
</dbReference>
<dbReference type="Pfam" id="PF07602">
    <property type="entry name" value="DUF1565"/>
    <property type="match status" value="1"/>
</dbReference>
<dbReference type="InterPro" id="IPR011050">
    <property type="entry name" value="Pectin_lyase_fold/virulence"/>
</dbReference>
<organism evidence="12 13">
    <name type="scientific">Kribbella qitaiheensis</name>
    <dbReference type="NCBI Taxonomy" id="1544730"/>
    <lineage>
        <taxon>Bacteria</taxon>
        <taxon>Bacillati</taxon>
        <taxon>Actinomycetota</taxon>
        <taxon>Actinomycetes</taxon>
        <taxon>Propionibacteriales</taxon>
        <taxon>Kribbellaceae</taxon>
        <taxon>Kribbella</taxon>
    </lineage>
</organism>
<comment type="similarity">
    <text evidence="8">Belongs to the polysaccharide lyase 9 family.</text>
</comment>
<reference evidence="13" key="1">
    <citation type="submission" date="2019-09" db="EMBL/GenBank/DDBJ databases">
        <title>Antimicrobial potential of Antarctic Bacteria.</title>
        <authorList>
            <person name="Benaud N."/>
            <person name="Edwards R.J."/>
            <person name="Ferrari B.C."/>
        </authorList>
    </citation>
    <scope>NUCLEOTIDE SEQUENCE [LARGE SCALE GENOMIC DNA]</scope>
    <source>
        <strain evidence="13">SPB151</strain>
    </source>
</reference>
<accession>A0A7G6WUI7</accession>
<keyword evidence="3" id="KW-0964">Secreted</keyword>
<evidence type="ECO:0000256" key="10">
    <source>
        <dbReference type="SAM" id="SignalP"/>
    </source>
</evidence>
<evidence type="ECO:0000256" key="1">
    <source>
        <dbReference type="ARBA" id="ARBA00001913"/>
    </source>
</evidence>
<dbReference type="KEGG" id="kqi:F1D05_06735"/>
<dbReference type="InterPro" id="IPR011459">
    <property type="entry name" value="DUF1565"/>
</dbReference>
<feature type="signal peptide" evidence="10">
    <location>
        <begin position="1"/>
        <end position="23"/>
    </location>
</feature>
<evidence type="ECO:0000256" key="9">
    <source>
        <dbReference type="SAM" id="MobiDB-lite"/>
    </source>
</evidence>
<comment type="cofactor">
    <cofactor evidence="1">
        <name>Ca(2+)</name>
        <dbReference type="ChEBI" id="CHEBI:29108"/>
    </cofactor>
</comment>
<evidence type="ECO:0000256" key="3">
    <source>
        <dbReference type="ARBA" id="ARBA00022525"/>
    </source>
</evidence>
<sequence>MRTPTILFATCLLGAAIALPAQANPSQYYVSPVGSDSSTGSTPSAPFATLQKALDVAPTGSTIHLAAGRYLQDAITRQDGVTVTGPADAVLLGAGGSRILQVRNDHVTLTGFTVDGLAGSPDSPDGYRGKLVYVMSTTPGDGVTGLRIRGMHLRNAGDECVRLRYLITDADLSANQIGPCGVHDFVFGGGGKNGEGIYLGTAPEQQGANGAPDARPDVSTGNRIHDNLINTRGNECVDIKENSTANVVERNVCTGQQDPRSAGFDSRGSGNVVRYNVAVDNVGAGIRFGGDTPADGVNNDAYSNVIARNAGGGIKFQATPQGRLCGNAMTGNTGGDAVGTYAAQYQPSQPCQ</sequence>
<dbReference type="InterPro" id="IPR012334">
    <property type="entry name" value="Pectin_lyas_fold"/>
</dbReference>
<dbReference type="InterPro" id="IPR052052">
    <property type="entry name" value="Polysaccharide_Lyase_9"/>
</dbReference>
<reference evidence="12 13" key="2">
    <citation type="journal article" date="2020" name="Microbiol. Resour. Announc.">
        <title>Antarctic desert soil bacteria exhibit high novel natural product potential, evaluated through long-read genome sequencing and comparative genomics.</title>
        <authorList>
            <person name="Benaud N."/>
            <person name="Edwards R.J."/>
            <person name="Amos T.G."/>
            <person name="D'Agostino P.M."/>
            <person name="Gutierrez-Chavez C."/>
            <person name="Montgomery K."/>
            <person name="Nicetic I."/>
            <person name="Ferrari B.C."/>
        </authorList>
    </citation>
    <scope>NUCLEOTIDE SEQUENCE [LARGE SCALE GENOMIC DNA]</scope>
    <source>
        <strain evidence="12 13">SPB151</strain>
    </source>
</reference>
<gene>
    <name evidence="12" type="ORF">F1D05_06735</name>
</gene>
<proteinExistence type="inferred from homology"/>
<dbReference type="PANTHER" id="PTHR40088:SF1">
    <property type="entry name" value="PECTATE LYASE PEL9"/>
    <property type="match status" value="1"/>
</dbReference>
<feature type="domain" description="DUF1565" evidence="11">
    <location>
        <begin position="34"/>
        <end position="73"/>
    </location>
</feature>
<evidence type="ECO:0000256" key="4">
    <source>
        <dbReference type="ARBA" id="ARBA00022723"/>
    </source>
</evidence>
<dbReference type="GO" id="GO:0016837">
    <property type="term" value="F:carbon-oxygen lyase activity, acting on polysaccharides"/>
    <property type="evidence" value="ECO:0007669"/>
    <property type="project" value="TreeGrafter"/>
</dbReference>
<keyword evidence="4" id="KW-0479">Metal-binding</keyword>
<feature type="chain" id="PRO_5028979158" evidence="10">
    <location>
        <begin position="24"/>
        <end position="352"/>
    </location>
</feature>
<evidence type="ECO:0000256" key="8">
    <source>
        <dbReference type="ARBA" id="ARBA00038263"/>
    </source>
</evidence>
<dbReference type="AlphaFoldDB" id="A0A7G6WUI7"/>
<keyword evidence="13" id="KW-1185">Reference proteome</keyword>
<evidence type="ECO:0000256" key="2">
    <source>
        <dbReference type="ARBA" id="ARBA00004613"/>
    </source>
</evidence>
<keyword evidence="7" id="KW-0456">Lyase</keyword>
<dbReference type="PANTHER" id="PTHR40088">
    <property type="entry name" value="PECTATE LYASE (EUROFUNG)"/>
    <property type="match status" value="1"/>
</dbReference>
<dbReference type="SUPFAM" id="SSF51126">
    <property type="entry name" value="Pectin lyase-like"/>
    <property type="match status" value="1"/>
</dbReference>
<dbReference type="GO" id="GO:0046872">
    <property type="term" value="F:metal ion binding"/>
    <property type="evidence" value="ECO:0007669"/>
    <property type="project" value="UniProtKB-KW"/>
</dbReference>
<keyword evidence="6" id="KW-0106">Calcium</keyword>
<evidence type="ECO:0000313" key="13">
    <source>
        <dbReference type="Proteomes" id="UP000515563"/>
    </source>
</evidence>
<evidence type="ECO:0000259" key="11">
    <source>
        <dbReference type="Pfam" id="PF07602"/>
    </source>
</evidence>
<protein>
    <submittedName>
        <fullName evidence="12">DUF1565 domain-containing protein</fullName>
    </submittedName>
</protein>
<dbReference type="SMART" id="SM00710">
    <property type="entry name" value="PbH1"/>
    <property type="match status" value="4"/>
</dbReference>
<keyword evidence="5 10" id="KW-0732">Signal</keyword>
<feature type="region of interest" description="Disordered" evidence="9">
    <location>
        <begin position="204"/>
        <end position="226"/>
    </location>
</feature>
<dbReference type="RefSeq" id="WP_185446480.1">
    <property type="nucleotide sequence ID" value="NZ_CP043661.1"/>
</dbReference>
<dbReference type="Gene3D" id="2.160.20.10">
    <property type="entry name" value="Single-stranded right-handed beta-helix, Pectin lyase-like"/>
    <property type="match status" value="1"/>
</dbReference>
<evidence type="ECO:0000256" key="6">
    <source>
        <dbReference type="ARBA" id="ARBA00022837"/>
    </source>
</evidence>
<evidence type="ECO:0000313" key="12">
    <source>
        <dbReference type="EMBL" id="QNE17652.1"/>
    </source>
</evidence>
<comment type="subcellular location">
    <subcellularLocation>
        <location evidence="2">Secreted</location>
    </subcellularLocation>
</comment>
<name>A0A7G6WUI7_9ACTN</name>
<evidence type="ECO:0000256" key="7">
    <source>
        <dbReference type="ARBA" id="ARBA00023239"/>
    </source>
</evidence>
<dbReference type="InterPro" id="IPR006626">
    <property type="entry name" value="PbH1"/>
</dbReference>
<evidence type="ECO:0000256" key="5">
    <source>
        <dbReference type="ARBA" id="ARBA00022729"/>
    </source>
</evidence>
<dbReference type="EMBL" id="CP043661">
    <property type="protein sequence ID" value="QNE17652.1"/>
    <property type="molecule type" value="Genomic_DNA"/>
</dbReference>